<feature type="domain" description="ATP-grasp" evidence="18">
    <location>
        <begin position="181"/>
        <end position="382"/>
    </location>
</feature>
<comment type="cofactor">
    <cofactor evidence="1">
        <name>Mn(2+)</name>
        <dbReference type="ChEBI" id="CHEBI:29035"/>
    </cofactor>
</comment>
<dbReference type="EC" id="6.3.2.4" evidence="12"/>
<feature type="binding site" evidence="15">
    <location>
        <position position="349"/>
    </location>
    <ligand>
        <name>Mg(2+)</name>
        <dbReference type="ChEBI" id="CHEBI:18420"/>
        <label>1</label>
    </ligand>
</feature>
<dbReference type="GO" id="GO:0008360">
    <property type="term" value="P:regulation of cell shape"/>
    <property type="evidence" value="ECO:0007669"/>
    <property type="project" value="UniProtKB-KW"/>
</dbReference>
<dbReference type="GO" id="GO:0005524">
    <property type="term" value="F:ATP binding"/>
    <property type="evidence" value="ECO:0007669"/>
    <property type="project" value="UniProtKB-UniRule"/>
</dbReference>
<keyword evidence="4 15" id="KW-0479">Metal-binding</keyword>
<keyword evidence="11 12" id="KW-0961">Cell wall biogenesis/degradation</keyword>
<dbReference type="SUPFAM" id="SSF56059">
    <property type="entry name" value="Glutathione synthetase ATP-binding domain-like"/>
    <property type="match status" value="1"/>
</dbReference>
<dbReference type="Gene3D" id="3.30.470.20">
    <property type="entry name" value="ATP-grasp fold, B domain"/>
    <property type="match status" value="1"/>
</dbReference>
<evidence type="ECO:0000256" key="10">
    <source>
        <dbReference type="ARBA" id="ARBA00023211"/>
    </source>
</evidence>
<evidence type="ECO:0000256" key="1">
    <source>
        <dbReference type="ARBA" id="ARBA00001936"/>
    </source>
</evidence>
<protein>
    <recommendedName>
        <fullName evidence="12">D-alanine--D-alanine ligase</fullName>
        <ecNumber evidence="12">6.3.2.4</ecNumber>
    </recommendedName>
    <alternativeName>
        <fullName evidence="12">D-Ala-D-Ala ligase</fullName>
    </alternativeName>
    <alternativeName>
        <fullName evidence="12">D-alanylalanine synthetase</fullName>
    </alternativeName>
</protein>
<sequence>MDNLDKEVQEALKQAAEGVNPPPEMGERIHDELSSRRPEFRKRIAILFGGCSPEYSVSLQSAYAVITHIDRKKYEPVLIGISNAGDWFKYDGEIEKIPADTWHNEKDCTPVVVSPGRTVQGLLTIKRGKVNEIPIDAAFPVLHGKNGEDGTVQGLFELAGIPVAGCGVLSSALCMDKDKAHKLVQSAGISVPESFVLHTDMGTEPAFRQAEQIGYPLFVKPIGAGSSYGITRVTERSQLPAAIKLAFSYDDKVIVEECISGFEVGCAVLEGDGLMIGEVDEIELQKGFFDFTEKYTLKTSSIHVPTRISREKAAEIKRTAKTIYQTLDCSGFARVDMFLDDSGRIVFNEVNTIPGFTTHSRFPNMLKAAHVPFEQIISIAIDRAVRRGKGDKT</sequence>
<dbReference type="Pfam" id="PF01820">
    <property type="entry name" value="Dala_Dala_lig_N"/>
    <property type="match status" value="1"/>
</dbReference>
<comment type="catalytic activity">
    <reaction evidence="12">
        <text>2 D-alanine + ATP = D-alanyl-D-alanine + ADP + phosphate + H(+)</text>
        <dbReference type="Rhea" id="RHEA:11224"/>
        <dbReference type="ChEBI" id="CHEBI:15378"/>
        <dbReference type="ChEBI" id="CHEBI:30616"/>
        <dbReference type="ChEBI" id="CHEBI:43474"/>
        <dbReference type="ChEBI" id="CHEBI:57416"/>
        <dbReference type="ChEBI" id="CHEBI:57822"/>
        <dbReference type="ChEBI" id="CHEBI:456216"/>
        <dbReference type="EC" id="6.3.2.4"/>
    </reaction>
</comment>
<evidence type="ECO:0000256" key="12">
    <source>
        <dbReference type="HAMAP-Rule" id="MF_00047"/>
    </source>
</evidence>
<keyword evidence="7 15" id="KW-0460">Magnesium</keyword>
<dbReference type="InterPro" id="IPR000291">
    <property type="entry name" value="D-Ala_lig_Van_CS"/>
</dbReference>
<evidence type="ECO:0000256" key="2">
    <source>
        <dbReference type="ARBA" id="ARBA00010871"/>
    </source>
</evidence>
<dbReference type="NCBIfam" id="NF002528">
    <property type="entry name" value="PRK01966.1-4"/>
    <property type="match status" value="1"/>
</dbReference>
<feature type="region of interest" description="Disordered" evidence="17">
    <location>
        <begin position="1"/>
        <end position="27"/>
    </location>
</feature>
<evidence type="ECO:0000256" key="3">
    <source>
        <dbReference type="ARBA" id="ARBA00022598"/>
    </source>
</evidence>
<dbReference type="NCBIfam" id="NF000091">
    <property type="entry name" value="D_ala_D_ser_VanG"/>
    <property type="match status" value="1"/>
</dbReference>
<comment type="function">
    <text evidence="12">Cell wall formation.</text>
</comment>
<proteinExistence type="inferred from homology"/>
<evidence type="ECO:0000256" key="4">
    <source>
        <dbReference type="ARBA" id="ARBA00022723"/>
    </source>
</evidence>
<keyword evidence="6 16" id="KW-0067">ATP-binding</keyword>
<dbReference type="Proteomes" id="UP000823891">
    <property type="component" value="Unassembled WGS sequence"/>
</dbReference>
<gene>
    <name evidence="19" type="primary">vanG</name>
    <name evidence="12" type="synonym">ddl</name>
    <name evidence="19" type="ORF">H9761_15015</name>
</gene>
<keyword evidence="8 12" id="KW-0133">Cell shape</keyword>
<dbReference type="InterPro" id="IPR011095">
    <property type="entry name" value="Dala_Dala_lig_C"/>
</dbReference>
<dbReference type="PANTHER" id="PTHR23132:SF25">
    <property type="entry name" value="D-ALANINE--D-ALANINE LIGASE A"/>
    <property type="match status" value="1"/>
</dbReference>
<evidence type="ECO:0000313" key="20">
    <source>
        <dbReference type="Proteomes" id="UP000823891"/>
    </source>
</evidence>
<evidence type="ECO:0000259" key="18">
    <source>
        <dbReference type="PROSITE" id="PS50975"/>
    </source>
</evidence>
<evidence type="ECO:0000256" key="9">
    <source>
        <dbReference type="ARBA" id="ARBA00022984"/>
    </source>
</evidence>
<feature type="active site" evidence="13">
    <location>
        <position position="54"/>
    </location>
</feature>
<evidence type="ECO:0000256" key="11">
    <source>
        <dbReference type="ARBA" id="ARBA00023316"/>
    </source>
</evidence>
<feature type="binding site" evidence="14">
    <location>
        <begin position="218"/>
        <end position="220"/>
    </location>
    <ligand>
        <name>ATP</name>
        <dbReference type="ChEBI" id="CHEBI:30616"/>
    </ligand>
</feature>
<dbReference type="NCBIfam" id="TIGR01205">
    <property type="entry name" value="D_ala_D_alaTIGR"/>
    <property type="match status" value="1"/>
</dbReference>
<comment type="cofactor">
    <cofactor evidence="15">
        <name>Mg(2+)</name>
        <dbReference type="ChEBI" id="CHEBI:18420"/>
    </cofactor>
    <cofactor evidence="15">
        <name>Mn(2+)</name>
        <dbReference type="ChEBI" id="CHEBI:29035"/>
    </cofactor>
    <text evidence="15">Binds 2 magnesium or manganese ions per subunit.</text>
</comment>
<dbReference type="PIRSF" id="PIRSF039102">
    <property type="entry name" value="Ddl/VanB"/>
    <property type="match status" value="1"/>
</dbReference>
<evidence type="ECO:0000256" key="5">
    <source>
        <dbReference type="ARBA" id="ARBA00022741"/>
    </source>
</evidence>
<dbReference type="InterPro" id="IPR011127">
    <property type="entry name" value="Dala_Dala_lig_N"/>
</dbReference>
<feature type="active site" evidence="13">
    <location>
        <position position="360"/>
    </location>
</feature>
<reference evidence="19" key="1">
    <citation type="journal article" date="2021" name="PeerJ">
        <title>Extensive microbial diversity within the chicken gut microbiome revealed by metagenomics and culture.</title>
        <authorList>
            <person name="Gilroy R."/>
            <person name="Ravi A."/>
            <person name="Getino M."/>
            <person name="Pursley I."/>
            <person name="Horton D.L."/>
            <person name="Alikhan N.F."/>
            <person name="Baker D."/>
            <person name="Gharbi K."/>
            <person name="Hall N."/>
            <person name="Watson M."/>
            <person name="Adriaenssens E.M."/>
            <person name="Foster-Nyarko E."/>
            <person name="Jarju S."/>
            <person name="Secka A."/>
            <person name="Antonio M."/>
            <person name="Oren A."/>
            <person name="Chaudhuri R.R."/>
            <person name="La Ragione R."/>
            <person name="Hildebrand F."/>
            <person name="Pallen M.J."/>
        </authorList>
    </citation>
    <scope>NUCLEOTIDE SEQUENCE</scope>
    <source>
        <strain evidence="19">USAMLcec2-132</strain>
    </source>
</reference>
<evidence type="ECO:0000256" key="15">
    <source>
        <dbReference type="PIRSR" id="PIRSR039102-3"/>
    </source>
</evidence>
<dbReference type="PROSITE" id="PS00844">
    <property type="entry name" value="DALA_DALA_LIGASE_2"/>
    <property type="match status" value="1"/>
</dbReference>
<keyword evidence="12" id="KW-0963">Cytoplasm</keyword>
<evidence type="ECO:0000256" key="6">
    <source>
        <dbReference type="ARBA" id="ARBA00022840"/>
    </source>
</evidence>
<dbReference type="GO" id="GO:0005829">
    <property type="term" value="C:cytosol"/>
    <property type="evidence" value="ECO:0007669"/>
    <property type="project" value="TreeGrafter"/>
</dbReference>
<comment type="similarity">
    <text evidence="2 12">Belongs to the D-alanine--D-alanine ligase family.</text>
</comment>
<dbReference type="InterPro" id="IPR005905">
    <property type="entry name" value="D_ala_D_ala"/>
</dbReference>
<dbReference type="GO" id="GO:0071555">
    <property type="term" value="P:cell wall organization"/>
    <property type="evidence" value="ECO:0007669"/>
    <property type="project" value="UniProtKB-KW"/>
</dbReference>
<keyword evidence="10 15" id="KW-0464">Manganese</keyword>
<feature type="binding site" evidence="15">
    <location>
        <position position="351"/>
    </location>
    <ligand>
        <name>Mg(2+)</name>
        <dbReference type="ChEBI" id="CHEBI:18420"/>
        <label>2</label>
    </ligand>
</feature>
<feature type="active site" evidence="13">
    <location>
        <position position="226"/>
    </location>
</feature>
<dbReference type="PROSITE" id="PS00843">
    <property type="entry name" value="DALA_DALA_LIGASE_1"/>
    <property type="match status" value="1"/>
</dbReference>
<feature type="binding site" evidence="14">
    <location>
        <position position="177"/>
    </location>
    <ligand>
        <name>ATP</name>
        <dbReference type="ChEBI" id="CHEBI:30616"/>
    </ligand>
</feature>
<dbReference type="SUPFAM" id="SSF52440">
    <property type="entry name" value="PreATP-grasp domain"/>
    <property type="match status" value="1"/>
</dbReference>
<dbReference type="EMBL" id="DWWS01000052">
    <property type="protein sequence ID" value="HJC24989.1"/>
    <property type="molecule type" value="Genomic_DNA"/>
</dbReference>
<evidence type="ECO:0000313" key="19">
    <source>
        <dbReference type="EMBL" id="HJC24989.1"/>
    </source>
</evidence>
<feature type="compositionally biased region" description="Basic and acidic residues" evidence="17">
    <location>
        <begin position="1"/>
        <end position="10"/>
    </location>
</feature>
<keyword evidence="5 14" id="KW-0547">Nucleotide-binding</keyword>
<keyword evidence="3 12" id="KW-0436">Ligase</keyword>
<dbReference type="PROSITE" id="PS50975">
    <property type="entry name" value="ATP_GRASP"/>
    <property type="match status" value="1"/>
</dbReference>
<feature type="binding site" evidence="15">
    <location>
        <position position="336"/>
    </location>
    <ligand>
        <name>Mg(2+)</name>
        <dbReference type="ChEBI" id="CHEBI:18420"/>
        <label>1</label>
    </ligand>
</feature>
<dbReference type="AlphaFoldDB" id="A0A9D2SQG6"/>
<evidence type="ECO:0000256" key="14">
    <source>
        <dbReference type="PIRSR" id="PIRSR039102-2"/>
    </source>
</evidence>
<dbReference type="InterPro" id="IPR013815">
    <property type="entry name" value="ATP_grasp_subdomain_1"/>
</dbReference>
<feature type="binding site" evidence="14">
    <location>
        <begin position="256"/>
        <end position="263"/>
    </location>
    <ligand>
        <name>ATP</name>
        <dbReference type="ChEBI" id="CHEBI:30616"/>
    </ligand>
</feature>
<comment type="pathway">
    <text evidence="12">Cell wall biogenesis; peptidoglycan biosynthesis.</text>
</comment>
<evidence type="ECO:0000256" key="16">
    <source>
        <dbReference type="PROSITE-ProRule" id="PRU00409"/>
    </source>
</evidence>
<feature type="binding site" evidence="14">
    <location>
        <begin position="348"/>
        <end position="349"/>
    </location>
    <ligand>
        <name>ATP</name>
        <dbReference type="ChEBI" id="CHEBI:30616"/>
    </ligand>
</feature>
<accession>A0A9D2SQG6</accession>
<dbReference type="HAMAP" id="MF_00047">
    <property type="entry name" value="Dala_Dala_lig"/>
    <property type="match status" value="1"/>
</dbReference>
<dbReference type="InterPro" id="IPR011761">
    <property type="entry name" value="ATP-grasp"/>
</dbReference>
<dbReference type="GO" id="GO:0046872">
    <property type="term" value="F:metal ion binding"/>
    <property type="evidence" value="ECO:0007669"/>
    <property type="project" value="UniProtKB-KW"/>
</dbReference>
<dbReference type="PANTHER" id="PTHR23132">
    <property type="entry name" value="D-ALANINE--D-ALANINE LIGASE"/>
    <property type="match status" value="1"/>
</dbReference>
<dbReference type="Gene3D" id="3.40.50.20">
    <property type="match status" value="1"/>
</dbReference>
<comment type="subcellular location">
    <subcellularLocation>
        <location evidence="12">Cytoplasm</location>
    </subcellularLocation>
</comment>
<comment type="caution">
    <text evidence="19">The sequence shown here is derived from an EMBL/GenBank/DDBJ whole genome shotgun (WGS) entry which is preliminary data.</text>
</comment>
<evidence type="ECO:0000256" key="17">
    <source>
        <dbReference type="SAM" id="MobiDB-lite"/>
    </source>
</evidence>
<dbReference type="Gene3D" id="3.30.1490.20">
    <property type="entry name" value="ATP-grasp fold, A domain"/>
    <property type="match status" value="1"/>
</dbReference>
<evidence type="ECO:0000256" key="8">
    <source>
        <dbReference type="ARBA" id="ARBA00022960"/>
    </source>
</evidence>
<dbReference type="NCBIfam" id="NF002378">
    <property type="entry name" value="PRK01372.1"/>
    <property type="match status" value="1"/>
</dbReference>
<organism evidence="19 20">
    <name type="scientific">Candidatus Eisenbergiella merdavium</name>
    <dbReference type="NCBI Taxonomy" id="2838551"/>
    <lineage>
        <taxon>Bacteria</taxon>
        <taxon>Bacillati</taxon>
        <taxon>Bacillota</taxon>
        <taxon>Clostridia</taxon>
        <taxon>Lachnospirales</taxon>
        <taxon>Lachnospiraceae</taxon>
        <taxon>Eisenbergiella</taxon>
    </lineage>
</organism>
<evidence type="ECO:0000256" key="7">
    <source>
        <dbReference type="ARBA" id="ARBA00022842"/>
    </source>
</evidence>
<dbReference type="GO" id="GO:0009252">
    <property type="term" value="P:peptidoglycan biosynthetic process"/>
    <property type="evidence" value="ECO:0007669"/>
    <property type="project" value="UniProtKB-UniRule"/>
</dbReference>
<feature type="binding site" evidence="14">
    <location>
        <begin position="226"/>
        <end position="227"/>
    </location>
    <ligand>
        <name>ATP</name>
        <dbReference type="ChEBI" id="CHEBI:30616"/>
    </ligand>
</feature>
<dbReference type="Pfam" id="PF07478">
    <property type="entry name" value="Dala_Dala_lig_C"/>
    <property type="match status" value="1"/>
</dbReference>
<dbReference type="GO" id="GO:0008716">
    <property type="term" value="F:D-alanine-D-alanine ligase activity"/>
    <property type="evidence" value="ECO:0007669"/>
    <property type="project" value="UniProtKB-UniRule"/>
</dbReference>
<evidence type="ECO:0000256" key="13">
    <source>
        <dbReference type="PIRSR" id="PIRSR039102-1"/>
    </source>
</evidence>
<dbReference type="InterPro" id="IPR016185">
    <property type="entry name" value="PreATP-grasp_dom_sf"/>
</dbReference>
<name>A0A9D2SQG6_9FIRM</name>
<keyword evidence="9 12" id="KW-0573">Peptidoglycan synthesis</keyword>
<reference evidence="19" key="2">
    <citation type="submission" date="2021-04" db="EMBL/GenBank/DDBJ databases">
        <authorList>
            <person name="Gilroy R."/>
        </authorList>
    </citation>
    <scope>NUCLEOTIDE SEQUENCE</scope>
    <source>
        <strain evidence="19">USAMLcec2-132</strain>
    </source>
</reference>
<feature type="binding site" evidence="15">
    <location>
        <position position="349"/>
    </location>
    <ligand>
        <name>Mg(2+)</name>
        <dbReference type="ChEBI" id="CHEBI:18420"/>
        <label>2</label>
    </ligand>
</feature>